<feature type="transmembrane region" description="Helical" evidence="1">
    <location>
        <begin position="12"/>
        <end position="30"/>
    </location>
</feature>
<feature type="transmembrane region" description="Helical" evidence="1">
    <location>
        <begin position="42"/>
        <end position="65"/>
    </location>
</feature>
<evidence type="ECO:0000256" key="1">
    <source>
        <dbReference type="SAM" id="Phobius"/>
    </source>
</evidence>
<protein>
    <submittedName>
        <fullName evidence="2">Uncharacterized protein</fullName>
    </submittedName>
</protein>
<keyword evidence="1" id="KW-1133">Transmembrane helix</keyword>
<accession>A0ABQ9E2P7</accession>
<evidence type="ECO:0000313" key="3">
    <source>
        <dbReference type="Proteomes" id="UP001217089"/>
    </source>
</evidence>
<organism evidence="2 3">
    <name type="scientific">Tegillarca granosa</name>
    <name type="common">Malaysian cockle</name>
    <name type="synonym">Anadara granosa</name>
    <dbReference type="NCBI Taxonomy" id="220873"/>
    <lineage>
        <taxon>Eukaryota</taxon>
        <taxon>Metazoa</taxon>
        <taxon>Spiralia</taxon>
        <taxon>Lophotrochozoa</taxon>
        <taxon>Mollusca</taxon>
        <taxon>Bivalvia</taxon>
        <taxon>Autobranchia</taxon>
        <taxon>Pteriomorphia</taxon>
        <taxon>Arcoida</taxon>
        <taxon>Arcoidea</taxon>
        <taxon>Arcidae</taxon>
        <taxon>Tegillarca</taxon>
    </lineage>
</organism>
<keyword evidence="3" id="KW-1185">Reference proteome</keyword>
<keyword evidence="1" id="KW-0472">Membrane</keyword>
<dbReference type="Proteomes" id="UP001217089">
    <property type="component" value="Unassembled WGS sequence"/>
</dbReference>
<gene>
    <name evidence="2" type="ORF">KUTeg_023783</name>
</gene>
<dbReference type="EMBL" id="JARBDR010000921">
    <property type="protein sequence ID" value="KAJ8299723.1"/>
    <property type="molecule type" value="Genomic_DNA"/>
</dbReference>
<reference evidence="2 3" key="1">
    <citation type="submission" date="2022-12" db="EMBL/GenBank/DDBJ databases">
        <title>Chromosome-level genome of Tegillarca granosa.</title>
        <authorList>
            <person name="Kim J."/>
        </authorList>
    </citation>
    <scope>NUCLEOTIDE SEQUENCE [LARGE SCALE GENOMIC DNA]</scope>
    <source>
        <strain evidence="2">Teg-2019</strain>
        <tissue evidence="2">Adductor muscle</tissue>
    </source>
</reference>
<name>A0ABQ9E2P7_TEGGR</name>
<proteinExistence type="predicted"/>
<comment type="caution">
    <text evidence="2">The sequence shown here is derived from an EMBL/GenBank/DDBJ whole genome shotgun (WGS) entry which is preliminary data.</text>
</comment>
<evidence type="ECO:0000313" key="2">
    <source>
        <dbReference type="EMBL" id="KAJ8299723.1"/>
    </source>
</evidence>
<keyword evidence="1" id="KW-0812">Transmembrane</keyword>
<sequence>MQTTYPSEKPLVGLFILGGSFVFIALYKTLKTANESTDHESIQAPVFLCIVAGLLSITSAVLTAIATVKKENQYDDDEITFGP</sequence>